<reference evidence="2 3" key="1">
    <citation type="journal article" date="2011" name="Nat. Biotechnol.">
        <title>Comparative genomic analysis of the thermophilic biomass-degrading fungi Myceliophthora thermophila and Thielavia terrestris.</title>
        <authorList>
            <person name="Berka R.M."/>
            <person name="Grigoriev I.V."/>
            <person name="Otillar R."/>
            <person name="Salamov A."/>
            <person name="Grimwood J."/>
            <person name="Reid I."/>
            <person name="Ishmael N."/>
            <person name="John T."/>
            <person name="Darmond C."/>
            <person name="Moisan M.-C."/>
            <person name="Henrissat B."/>
            <person name="Coutinho P.M."/>
            <person name="Lombard V."/>
            <person name="Natvig D.O."/>
            <person name="Lindquist E."/>
            <person name="Schmutz J."/>
            <person name="Lucas S."/>
            <person name="Harris P."/>
            <person name="Powlowski J."/>
            <person name="Bellemare A."/>
            <person name="Taylor D."/>
            <person name="Butler G."/>
            <person name="de Vries R.P."/>
            <person name="Allijn I.E."/>
            <person name="van den Brink J."/>
            <person name="Ushinsky S."/>
            <person name="Storms R."/>
            <person name="Powell A.J."/>
            <person name="Paulsen I.T."/>
            <person name="Elbourne L.D.H."/>
            <person name="Baker S.E."/>
            <person name="Magnuson J."/>
            <person name="LaBoissiere S."/>
            <person name="Clutterbuck A.J."/>
            <person name="Martinez D."/>
            <person name="Wogulis M."/>
            <person name="de Leon A.L."/>
            <person name="Rey M.W."/>
            <person name="Tsang A."/>
        </authorList>
    </citation>
    <scope>NUCLEOTIDE SEQUENCE [LARGE SCALE GENOMIC DNA]</scope>
    <source>
        <strain evidence="3">ATCC 38088 / NRRL 8126</strain>
    </source>
</reference>
<proteinExistence type="predicted"/>
<dbReference type="RefSeq" id="XP_003655578.1">
    <property type="nucleotide sequence ID" value="XM_003655530.1"/>
</dbReference>
<accession>G2RBS1</accession>
<dbReference type="GeneID" id="11524120"/>
<dbReference type="KEGG" id="ttt:THITE_2119414"/>
<organism evidence="2 3">
    <name type="scientific">Thermothielavioides terrestris (strain ATCC 38088 / NRRL 8126)</name>
    <name type="common">Thielavia terrestris</name>
    <dbReference type="NCBI Taxonomy" id="578455"/>
    <lineage>
        <taxon>Eukaryota</taxon>
        <taxon>Fungi</taxon>
        <taxon>Dikarya</taxon>
        <taxon>Ascomycota</taxon>
        <taxon>Pezizomycotina</taxon>
        <taxon>Sordariomycetes</taxon>
        <taxon>Sordariomycetidae</taxon>
        <taxon>Sordariales</taxon>
        <taxon>Chaetomiaceae</taxon>
        <taxon>Thermothielavioides</taxon>
        <taxon>Thermothielavioides terrestris</taxon>
    </lineage>
</organism>
<evidence type="ECO:0000313" key="2">
    <source>
        <dbReference type="EMBL" id="AEO69242.1"/>
    </source>
</evidence>
<evidence type="ECO:0000313" key="3">
    <source>
        <dbReference type="Proteomes" id="UP000008181"/>
    </source>
</evidence>
<dbReference type="OrthoDB" id="4581301at2759"/>
<protein>
    <submittedName>
        <fullName evidence="2">Uncharacterized protein</fullName>
    </submittedName>
</protein>
<gene>
    <name evidence="2" type="ORF">THITE_2119414</name>
</gene>
<feature type="compositionally biased region" description="Low complexity" evidence="1">
    <location>
        <begin position="58"/>
        <end position="75"/>
    </location>
</feature>
<keyword evidence="3" id="KW-1185">Reference proteome</keyword>
<dbReference type="HOGENOM" id="CLU_685463_0_0_1"/>
<sequence>MLPPPLFAALRRPLSEALGRPPVQPVSFRRQLRNRERVAVSQKRSVSTGLFRRKSESSRSSASRLAQAARSRQLAPPRPPDPYKKYCDRLIKRLLPFHVQPPPAKGRSKWRRILMMQRIRARRTNRQRRRERRKTEMLREQPYQVSRLVLDLDAIDCPGVRPYSLQDEIEQRDLWGTNPEMDALFQRMVRVKEEIRVSKMKWQAEVRQYDPKRITERDVLAVAFFGAPHDSDVTGNAQVAAQAPPLGYVTRGLLDSMGVTDRIADDVHHTVHMLLRRLREQPSLTVPSEPFREFADTLGKTEDVALVERIVAPLLQTGWGRAMVSRCRDEIVGACVRANRLVLDDGAWRVYRFLKSLSAGLAANGLKFDLASSAAVRQLEDRLFGQHLGLLRGQHGVLGLQQ</sequence>
<dbReference type="EMBL" id="CP003012">
    <property type="protein sequence ID" value="AEO69242.1"/>
    <property type="molecule type" value="Genomic_DNA"/>
</dbReference>
<dbReference type="eggNOG" id="ENOG502RKNZ">
    <property type="taxonomic scope" value="Eukaryota"/>
</dbReference>
<feature type="region of interest" description="Disordered" evidence="1">
    <location>
        <begin position="39"/>
        <end position="82"/>
    </location>
</feature>
<dbReference type="Proteomes" id="UP000008181">
    <property type="component" value="Chromosome 4"/>
</dbReference>
<dbReference type="AlphaFoldDB" id="G2RBS1"/>
<name>G2RBS1_THETT</name>
<evidence type="ECO:0000256" key="1">
    <source>
        <dbReference type="SAM" id="MobiDB-lite"/>
    </source>
</evidence>